<dbReference type="Pfam" id="PF01638">
    <property type="entry name" value="HxlR"/>
    <property type="match status" value="1"/>
</dbReference>
<feature type="domain" description="HTH hxlR-type" evidence="4">
    <location>
        <begin position="8"/>
        <end position="111"/>
    </location>
</feature>
<sequence>MRDTQEGCPFGCTVEIAMDVIGGRWKGAILFHLADEGILRFGELRKRIPGINQRMLTNQLRKLEECGIIKRTVFPVVPPRVDYELTEFGDTLKPILFQLKKWGHEYIDYQTAKSDQRLSNSSK</sequence>
<dbReference type="InterPro" id="IPR002577">
    <property type="entry name" value="HTH_HxlR"/>
</dbReference>
<organism evidence="5 6">
    <name type="scientific">Streptococcus panodentis</name>
    <dbReference type="NCBI Taxonomy" id="1581472"/>
    <lineage>
        <taxon>Bacteria</taxon>
        <taxon>Bacillati</taxon>
        <taxon>Bacillota</taxon>
        <taxon>Bacilli</taxon>
        <taxon>Lactobacillales</taxon>
        <taxon>Streptococcaceae</taxon>
        <taxon>Streptococcus</taxon>
    </lineage>
</organism>
<comment type="caution">
    <text evidence="5">The sequence shown here is derived from an EMBL/GenBank/DDBJ whole genome shotgun (WGS) entry which is preliminary data.</text>
</comment>
<dbReference type="SUPFAM" id="SSF46785">
    <property type="entry name" value="Winged helix' DNA-binding domain"/>
    <property type="match status" value="1"/>
</dbReference>
<dbReference type="InterPro" id="IPR011991">
    <property type="entry name" value="ArsR-like_HTH"/>
</dbReference>
<keyword evidence="6" id="KW-1185">Reference proteome</keyword>
<keyword evidence="3" id="KW-0804">Transcription</keyword>
<dbReference type="Gene3D" id="1.10.10.10">
    <property type="entry name" value="Winged helix-like DNA-binding domain superfamily/Winged helix DNA-binding domain"/>
    <property type="match status" value="1"/>
</dbReference>
<dbReference type="InterPro" id="IPR036390">
    <property type="entry name" value="WH_DNA-bd_sf"/>
</dbReference>
<evidence type="ECO:0000313" key="6">
    <source>
        <dbReference type="Proteomes" id="UP001519349"/>
    </source>
</evidence>
<evidence type="ECO:0000256" key="3">
    <source>
        <dbReference type="ARBA" id="ARBA00023163"/>
    </source>
</evidence>
<protein>
    <submittedName>
        <fullName evidence="5">MarR family transcriptional regulator</fullName>
    </submittedName>
</protein>
<dbReference type="RefSeq" id="WP_209551593.1">
    <property type="nucleotide sequence ID" value="NZ_QFAY01000018.1"/>
</dbReference>
<evidence type="ECO:0000313" key="5">
    <source>
        <dbReference type="EMBL" id="MBP2621456.1"/>
    </source>
</evidence>
<proteinExistence type="predicted"/>
<evidence type="ECO:0000256" key="1">
    <source>
        <dbReference type="ARBA" id="ARBA00023015"/>
    </source>
</evidence>
<dbReference type="CDD" id="cd00090">
    <property type="entry name" value="HTH_ARSR"/>
    <property type="match status" value="1"/>
</dbReference>
<keyword evidence="1" id="KW-0805">Transcription regulation</keyword>
<dbReference type="PANTHER" id="PTHR33204">
    <property type="entry name" value="TRANSCRIPTIONAL REGULATOR, MARR FAMILY"/>
    <property type="match status" value="1"/>
</dbReference>
<name>A0ABS5AYF0_9STRE</name>
<reference evidence="5 6" key="1">
    <citation type="submission" date="2018-05" db="EMBL/GenBank/DDBJ databases">
        <title>Draft genome sequence of Streptococcus panodentis CCUG 70867T.</title>
        <authorList>
            <person name="Salva-Serra F."/>
            <person name="Mendez V."/>
            <person name="Jaen-Luchoro D."/>
            <person name="Gonzales-Siles L."/>
            <person name="Karlsson R."/>
            <person name="Engstrom-Jakobsson H."/>
            <person name="Busquets A."/>
            <person name="Gomila M."/>
            <person name="Pineiro-Iglesias B."/>
            <person name="Bennasar-Figueras A."/>
            <person name="Seeger M."/>
            <person name="Moore E."/>
        </authorList>
    </citation>
    <scope>NUCLEOTIDE SEQUENCE [LARGE SCALE GENOMIC DNA]</scope>
    <source>
        <strain evidence="5 6">CCUG 70867</strain>
    </source>
</reference>
<dbReference type="EMBL" id="QFAY01000018">
    <property type="protein sequence ID" value="MBP2621456.1"/>
    <property type="molecule type" value="Genomic_DNA"/>
</dbReference>
<dbReference type="Proteomes" id="UP001519349">
    <property type="component" value="Unassembled WGS sequence"/>
</dbReference>
<keyword evidence="2" id="KW-0238">DNA-binding</keyword>
<gene>
    <name evidence="5" type="ORF">DHL47_09025</name>
</gene>
<accession>A0ABS5AYF0</accession>
<evidence type="ECO:0000256" key="2">
    <source>
        <dbReference type="ARBA" id="ARBA00023125"/>
    </source>
</evidence>
<dbReference type="InterPro" id="IPR036388">
    <property type="entry name" value="WH-like_DNA-bd_sf"/>
</dbReference>
<dbReference type="PANTHER" id="PTHR33204:SF29">
    <property type="entry name" value="TRANSCRIPTIONAL REGULATOR"/>
    <property type="match status" value="1"/>
</dbReference>
<dbReference type="PROSITE" id="PS51118">
    <property type="entry name" value="HTH_HXLR"/>
    <property type="match status" value="1"/>
</dbReference>
<evidence type="ECO:0000259" key="4">
    <source>
        <dbReference type="PROSITE" id="PS51118"/>
    </source>
</evidence>